<accession>A0A1G1XSD1</accession>
<comment type="caution">
    <text evidence="2">The sequence shown here is derived from an EMBL/GenBank/DDBJ whole genome shotgun (WGS) entry which is preliminary data.</text>
</comment>
<dbReference type="SUPFAM" id="SSF49313">
    <property type="entry name" value="Cadherin-like"/>
    <property type="match status" value="4"/>
</dbReference>
<gene>
    <name evidence="2" type="ORF">A2Y82_04175</name>
</gene>
<dbReference type="Proteomes" id="UP000176498">
    <property type="component" value="Unassembled WGS sequence"/>
</dbReference>
<dbReference type="Pfam" id="PF05345">
    <property type="entry name" value="He_PIG"/>
    <property type="match status" value="4"/>
</dbReference>
<dbReference type="SUPFAM" id="SSF51445">
    <property type="entry name" value="(Trans)glycosidases"/>
    <property type="match status" value="1"/>
</dbReference>
<dbReference type="Pfam" id="PF22612">
    <property type="entry name" value="GH113"/>
    <property type="match status" value="1"/>
</dbReference>
<evidence type="ECO:0000313" key="2">
    <source>
        <dbReference type="EMBL" id="OGY42530.1"/>
    </source>
</evidence>
<dbReference type="Gene3D" id="3.20.20.80">
    <property type="entry name" value="Glycosidases"/>
    <property type="match status" value="1"/>
</dbReference>
<dbReference type="InterPro" id="IPR017853">
    <property type="entry name" value="GH"/>
</dbReference>
<protein>
    <recommendedName>
        <fullName evidence="1">Dystroglycan-type cadherin-like domain-containing protein</fullName>
    </recommendedName>
</protein>
<dbReference type="GO" id="GO:0005509">
    <property type="term" value="F:calcium ion binding"/>
    <property type="evidence" value="ECO:0007669"/>
    <property type="project" value="InterPro"/>
</dbReference>
<evidence type="ECO:0000259" key="1">
    <source>
        <dbReference type="SMART" id="SM00736"/>
    </source>
</evidence>
<name>A0A1G1XSD1_9BACT</name>
<dbReference type="GO" id="GO:0016020">
    <property type="term" value="C:membrane"/>
    <property type="evidence" value="ECO:0007669"/>
    <property type="project" value="InterPro"/>
</dbReference>
<dbReference type="InterPro" id="IPR013783">
    <property type="entry name" value="Ig-like_fold"/>
</dbReference>
<sequence length="717" mass="79203">MRKIVVKYARSLLILQLGLLIILPACGGSGSHNNSGVIPYIPPNTINYTPVITSTPVSAATAEVAYTYDVNATDLNADPLIYSLEIFPTGMTIDSGSGVINWTPSLAQVGDHTVKIKVSDGQVNVYQEYILTVSLPPNNLPVITSIAVTTAQTEIPYAYDVNATDADGDTLTYGLDIFPAGMTIDSSSGLINWTPSLVQVGNHAVKVSVSDGTDTVFQEFTITVSLPPNHAPVITSTPITTTIAGDIYGYDCNATDSDGDSLTYSLEIFPTGMTINSSTGLVAWLSDDTQIGDHTVKIKVTDGEAEVFQEYTLTVLPNTAPEILTEPVRTATAEIEYVYTISADDAEGDSLTYSLITYPTGMSIDSVTGKITWTPTAAQVGNHKVEVQVTDSFLTDSQKFAIRVIPTDNGIPFQCGCTITSYWWNDYQQLKSKQTVDLMKADGCAVISVLVTWYQDAYNSTTIAARAQKTPSDAGLIQIINYIHSLGLKVALKPHVDVWSGAWRGDITFTPEADYLAWFASYTVFINHYLDLAETLGVELFFLGTEFKKLEFREDDWRAQITNARTRYSGQLSYSANWDSYNTILWWDDLDFIGISAYFPLTTTFTPTMTQLIDAWIIWKNQISAFAASQGMDIVFAELGYQSLDGTNTNPSWVNTWVDLQEQADCYQAAMTVVFNEPWFKGMYGWMWYWDPAQDVNKFDVWNKPAELILRDWYAGY</sequence>
<dbReference type="Gene3D" id="2.60.40.10">
    <property type="entry name" value="Immunoglobulins"/>
    <property type="match status" value="4"/>
</dbReference>
<organism evidence="2 3">
    <name type="scientific">Candidatus Buchananbacteria bacterium RBG_13_36_9</name>
    <dbReference type="NCBI Taxonomy" id="1797530"/>
    <lineage>
        <taxon>Bacteria</taxon>
        <taxon>Candidatus Buchananiibacteriota</taxon>
    </lineage>
</organism>
<proteinExistence type="predicted"/>
<dbReference type="InterPro" id="IPR006644">
    <property type="entry name" value="Cadg"/>
</dbReference>
<feature type="domain" description="Dystroglycan-type cadherin-like" evidence="1">
    <location>
        <begin position="141"/>
        <end position="232"/>
    </location>
</feature>
<reference evidence="2 3" key="1">
    <citation type="journal article" date="2016" name="Nat. Commun.">
        <title>Thousands of microbial genomes shed light on interconnected biogeochemical processes in an aquifer system.</title>
        <authorList>
            <person name="Anantharaman K."/>
            <person name="Brown C.T."/>
            <person name="Hug L.A."/>
            <person name="Sharon I."/>
            <person name="Castelle C.J."/>
            <person name="Probst A.J."/>
            <person name="Thomas B.C."/>
            <person name="Singh A."/>
            <person name="Wilkins M.J."/>
            <person name="Karaoz U."/>
            <person name="Brodie E.L."/>
            <person name="Williams K.H."/>
            <person name="Hubbard S.S."/>
            <person name="Banfield J.F."/>
        </authorList>
    </citation>
    <scope>NUCLEOTIDE SEQUENCE [LARGE SCALE GENOMIC DNA]</scope>
</reference>
<dbReference type="InterPro" id="IPR015919">
    <property type="entry name" value="Cadherin-like_sf"/>
</dbReference>
<dbReference type="EMBL" id="MHHZ01000003">
    <property type="protein sequence ID" value="OGY42530.1"/>
    <property type="molecule type" value="Genomic_DNA"/>
</dbReference>
<dbReference type="SMART" id="SM00736">
    <property type="entry name" value="CADG"/>
    <property type="match status" value="2"/>
</dbReference>
<dbReference type="CDD" id="cd19608">
    <property type="entry name" value="GH113_mannanase-like"/>
    <property type="match status" value="1"/>
</dbReference>
<evidence type="ECO:0000313" key="3">
    <source>
        <dbReference type="Proteomes" id="UP000176498"/>
    </source>
</evidence>
<dbReference type="InterPro" id="IPR055151">
    <property type="entry name" value="GH113"/>
</dbReference>
<feature type="domain" description="Dystroglycan-type cadherin-like" evidence="1">
    <location>
        <begin position="327"/>
        <end position="411"/>
    </location>
</feature>
<dbReference type="AlphaFoldDB" id="A0A1G1XSD1"/>